<organism evidence="1 2">
    <name type="scientific">Pseudomonas muyukensis</name>
    <dbReference type="NCBI Taxonomy" id="2842357"/>
    <lineage>
        <taxon>Bacteria</taxon>
        <taxon>Pseudomonadati</taxon>
        <taxon>Pseudomonadota</taxon>
        <taxon>Gammaproteobacteria</taxon>
        <taxon>Pseudomonadales</taxon>
        <taxon>Pseudomonadaceae</taxon>
        <taxon>Pseudomonas</taxon>
    </lineage>
</organism>
<dbReference type="EMBL" id="CP077073">
    <property type="protein sequence ID" value="QXH37479.1"/>
    <property type="molecule type" value="Genomic_DNA"/>
</dbReference>
<dbReference type="Proteomes" id="UP001047646">
    <property type="component" value="Chromosome"/>
</dbReference>
<evidence type="ECO:0000313" key="2">
    <source>
        <dbReference type="Proteomes" id="UP001047646"/>
    </source>
</evidence>
<dbReference type="RefSeq" id="WP_217853822.1">
    <property type="nucleotide sequence ID" value="NZ_CP077073.1"/>
</dbReference>
<keyword evidence="2" id="KW-1185">Reference proteome</keyword>
<reference evidence="1" key="1">
    <citation type="journal article" date="2021" name="Microorganisms">
        <title>The Ever-Expanding Pseudomonas Genus: Description of 43 New Species and Partition of the Pseudomonas putida Group.</title>
        <authorList>
            <person name="Girard L."/>
            <person name="Lood C."/>
            <person name="Hofte M."/>
            <person name="Vandamme P."/>
            <person name="Rokni-Zadeh H."/>
            <person name="van Noort V."/>
            <person name="Lavigne R."/>
            <person name="De Mot R."/>
        </authorList>
    </citation>
    <scope>NUCLEOTIDE SEQUENCE</scope>
    <source>
        <strain evidence="1">COW39</strain>
    </source>
</reference>
<sequence length="70" mass="7808">MAFKNNYLIQLLRKLPQGRATPSCHPLSEEESNLLEHFRALPERDRIALRLLCSAIHLTSAPEASTGAPL</sequence>
<protein>
    <submittedName>
        <fullName evidence="1">Uncharacterized protein</fullName>
    </submittedName>
</protein>
<gene>
    <name evidence="1" type="ORF">KSS95_11890</name>
</gene>
<proteinExistence type="predicted"/>
<evidence type="ECO:0000313" key="1">
    <source>
        <dbReference type="EMBL" id="QXH37479.1"/>
    </source>
</evidence>
<accession>A0ABX8MGW2</accession>
<name>A0ABX8MGW2_9PSED</name>